<dbReference type="CDD" id="cd00024">
    <property type="entry name" value="CD_CSD"/>
    <property type="match status" value="1"/>
</dbReference>
<evidence type="ECO:0000313" key="4">
    <source>
        <dbReference type="EMBL" id="TKW55621.1"/>
    </source>
</evidence>
<dbReference type="Pfam" id="PF00385">
    <property type="entry name" value="Chromo"/>
    <property type="match status" value="1"/>
</dbReference>
<dbReference type="Proteomes" id="UP000310108">
    <property type="component" value="Unassembled WGS sequence"/>
</dbReference>
<organism evidence="4 5">
    <name type="scientific">Colletotrichum tanaceti</name>
    <dbReference type="NCBI Taxonomy" id="1306861"/>
    <lineage>
        <taxon>Eukaryota</taxon>
        <taxon>Fungi</taxon>
        <taxon>Dikarya</taxon>
        <taxon>Ascomycota</taxon>
        <taxon>Pezizomycotina</taxon>
        <taxon>Sordariomycetes</taxon>
        <taxon>Hypocreomycetidae</taxon>
        <taxon>Glomerellales</taxon>
        <taxon>Glomerellaceae</taxon>
        <taxon>Colletotrichum</taxon>
        <taxon>Colletotrichum destructivum species complex</taxon>
    </lineage>
</organism>
<accession>A0A4U6XIJ7</accession>
<evidence type="ECO:0000256" key="2">
    <source>
        <dbReference type="SAM" id="MobiDB-lite"/>
    </source>
</evidence>
<dbReference type="AlphaFoldDB" id="A0A4U6XIJ7"/>
<dbReference type="InterPro" id="IPR016197">
    <property type="entry name" value="Chromo-like_dom_sf"/>
</dbReference>
<feature type="compositionally biased region" description="Pro residues" evidence="2">
    <location>
        <begin position="373"/>
        <end position="384"/>
    </location>
</feature>
<gene>
    <name evidence="4" type="ORF">CTA1_13306</name>
</gene>
<reference evidence="4 5" key="1">
    <citation type="journal article" date="2019" name="PLoS ONE">
        <title>Comparative genome analysis indicates high evolutionary potential of pathogenicity genes in Colletotrichum tanaceti.</title>
        <authorList>
            <person name="Lelwala R.V."/>
            <person name="Korhonen P.K."/>
            <person name="Young N.D."/>
            <person name="Scott J.B."/>
            <person name="Ades P.A."/>
            <person name="Gasser R.B."/>
            <person name="Taylor P.W.J."/>
        </authorList>
    </citation>
    <scope>NUCLEOTIDE SEQUENCE [LARGE SCALE GENOMIC DNA]</scope>
    <source>
        <strain evidence="4">BRIP57314</strain>
    </source>
</reference>
<dbReference type="Gene3D" id="2.40.50.40">
    <property type="match status" value="1"/>
</dbReference>
<feature type="compositionally biased region" description="Polar residues" evidence="2">
    <location>
        <begin position="346"/>
        <end position="365"/>
    </location>
</feature>
<feature type="compositionally biased region" description="Acidic residues" evidence="2">
    <location>
        <begin position="224"/>
        <end position="244"/>
    </location>
</feature>
<keyword evidence="5" id="KW-1185">Reference proteome</keyword>
<feature type="compositionally biased region" description="Low complexity" evidence="2">
    <location>
        <begin position="398"/>
        <end position="418"/>
    </location>
</feature>
<dbReference type="PROSITE" id="PS50013">
    <property type="entry name" value="CHROMO_2"/>
    <property type="match status" value="1"/>
</dbReference>
<evidence type="ECO:0000256" key="1">
    <source>
        <dbReference type="ARBA" id="ARBA00011353"/>
    </source>
</evidence>
<feature type="compositionally biased region" description="Low complexity" evidence="2">
    <location>
        <begin position="189"/>
        <end position="198"/>
    </location>
</feature>
<feature type="compositionally biased region" description="Basic and acidic residues" evidence="2">
    <location>
        <begin position="622"/>
        <end position="632"/>
    </location>
</feature>
<evidence type="ECO:0000313" key="5">
    <source>
        <dbReference type="Proteomes" id="UP000310108"/>
    </source>
</evidence>
<feature type="domain" description="Chromo" evidence="3">
    <location>
        <begin position="522"/>
        <end position="565"/>
    </location>
</feature>
<feature type="region of interest" description="Disordered" evidence="2">
    <location>
        <begin position="166"/>
        <end position="422"/>
    </location>
</feature>
<feature type="region of interest" description="Disordered" evidence="2">
    <location>
        <begin position="456"/>
        <end position="519"/>
    </location>
</feature>
<feature type="region of interest" description="Disordered" evidence="2">
    <location>
        <begin position="11"/>
        <end position="39"/>
    </location>
</feature>
<protein>
    <recommendedName>
        <fullName evidence="3">Chromo domain-containing protein</fullName>
    </recommendedName>
</protein>
<name>A0A4U6XIJ7_9PEZI</name>
<dbReference type="GO" id="GO:0006338">
    <property type="term" value="P:chromatin remodeling"/>
    <property type="evidence" value="ECO:0007669"/>
    <property type="project" value="UniProtKB-ARBA"/>
</dbReference>
<dbReference type="InterPro" id="IPR023780">
    <property type="entry name" value="Chromo_domain"/>
</dbReference>
<evidence type="ECO:0000259" key="3">
    <source>
        <dbReference type="PROSITE" id="PS50013"/>
    </source>
</evidence>
<feature type="region of interest" description="Disordered" evidence="2">
    <location>
        <begin position="602"/>
        <end position="659"/>
    </location>
</feature>
<feature type="compositionally biased region" description="Low complexity" evidence="2">
    <location>
        <begin position="14"/>
        <end position="28"/>
    </location>
</feature>
<dbReference type="EMBL" id="PJEX01000092">
    <property type="protein sequence ID" value="TKW55621.1"/>
    <property type="molecule type" value="Genomic_DNA"/>
</dbReference>
<feature type="compositionally biased region" description="Basic residues" evidence="2">
    <location>
        <begin position="172"/>
        <end position="181"/>
    </location>
</feature>
<dbReference type="STRING" id="1306861.A0A4U6XIJ7"/>
<comment type="subunit">
    <text evidence="1">Component of the NuA4 histone acetyltransferase complex.</text>
</comment>
<feature type="compositionally biased region" description="Low complexity" evidence="2">
    <location>
        <begin position="304"/>
        <end position="314"/>
    </location>
</feature>
<proteinExistence type="predicted"/>
<dbReference type="InterPro" id="IPR000953">
    <property type="entry name" value="Chromo/chromo_shadow_dom"/>
</dbReference>
<sequence length="659" mass="72222">MSRPSRLVWFGRPTACGSKSTSKSATGTPSNRRRSKTPGDLRELAIVFEDLPTYRRYRPGTGPRLRPITLVPVRDTTAYIRDEFFVPPALSADGKKHLKYIVGWTDLPAARLQVDAERICDYVSPMAYEEWCAARAAERDEEARRIEEEENVRAVAEAEARQKGIILDNGARGRRGTKRRRQDAVEANTPPTATAPATGEKKKRGRPQKGVPSLSMPSKSMIPEDFDELDAEGDMGMDIDEEAEERAIFQQLVGEEPASVEESCDSGELSSARARSEPPTKKRRTRSARPTLSRLLSDFETDSSSRSTPFDSSSGGTSSPALPPLPQIASRLLQAPILPPMPPASAHQTSTPIAPRTSTQPQKRSLLSIRDPPSTPQEPTPRPRTPILGAPMMPPLAPATASPAFNTLPNGLGTTPTPARRPLIQNTTPWTISLAASRNLTNLTPSQPIRSIEQAPLATPMPNPAPHGQSPALKGSLSFSAPPATNAGSERAILRTLPPTKEQHDEEKEEEEEGGEEEEGVYEVLRLEGLQDRVIRGRSLRYFLVRWKGNWPAEQNPTWEPESNIPRRLIRNYLLKNPPPRARGAGALHRYFAPSVPRKYSSVSEAFEGSDDGGGGDGSGDEVERAVEKEGDAKEEEDGDEMLLVTDEPPQAIKPTLSW</sequence>
<dbReference type="SUPFAM" id="SSF54160">
    <property type="entry name" value="Chromo domain-like"/>
    <property type="match status" value="1"/>
</dbReference>
<feature type="compositionally biased region" description="Acidic residues" evidence="2">
    <location>
        <begin position="507"/>
        <end position="519"/>
    </location>
</feature>
<comment type="caution">
    <text evidence="4">The sequence shown here is derived from an EMBL/GenBank/DDBJ whole genome shotgun (WGS) entry which is preliminary data.</text>
</comment>